<proteinExistence type="predicted"/>
<dbReference type="EMBL" id="VSSQ01065808">
    <property type="protein sequence ID" value="MPN18469.1"/>
    <property type="molecule type" value="Genomic_DNA"/>
</dbReference>
<evidence type="ECO:0000256" key="1">
    <source>
        <dbReference type="SAM" id="MobiDB-lite"/>
    </source>
</evidence>
<sequence length="241" mass="27081">MQNNPGRVRRQRRPLIAQPHRAQPQNIGQSVQIAQIVSKAQSVITAVGFVVEREFRIAPVEVAGVDHRAADAGAVPPDPFGKRVDHDVSTVFDRAQQRRRSKGRVHDQRDVMLLRKFRIPLDIGDFQCGIADGFDIERTGFRIDRRCRRRKVVDRREAHRDALLRQNRVELGVGAAVKVAGGNDFIPLPGDVGQTEIDRRRAAGESQRRLPAVKRGQTLFQHVVGRVHQPGVDVAGFLERE</sequence>
<dbReference type="AlphaFoldDB" id="A0A645FXW6"/>
<evidence type="ECO:0000313" key="2">
    <source>
        <dbReference type="EMBL" id="MPN18469.1"/>
    </source>
</evidence>
<feature type="region of interest" description="Disordered" evidence="1">
    <location>
        <begin position="1"/>
        <end position="23"/>
    </location>
</feature>
<comment type="caution">
    <text evidence="2">The sequence shown here is derived from an EMBL/GenBank/DDBJ whole genome shotgun (WGS) entry which is preliminary data.</text>
</comment>
<accession>A0A645FXW6</accession>
<name>A0A645FXW6_9ZZZZ</name>
<gene>
    <name evidence="2" type="ORF">SDC9_165829</name>
</gene>
<protein>
    <submittedName>
        <fullName evidence="2">Uncharacterized protein</fullName>
    </submittedName>
</protein>
<organism evidence="2">
    <name type="scientific">bioreactor metagenome</name>
    <dbReference type="NCBI Taxonomy" id="1076179"/>
    <lineage>
        <taxon>unclassified sequences</taxon>
        <taxon>metagenomes</taxon>
        <taxon>ecological metagenomes</taxon>
    </lineage>
</organism>
<reference evidence="2" key="1">
    <citation type="submission" date="2019-08" db="EMBL/GenBank/DDBJ databases">
        <authorList>
            <person name="Kucharzyk K."/>
            <person name="Murdoch R.W."/>
            <person name="Higgins S."/>
            <person name="Loffler F."/>
        </authorList>
    </citation>
    <scope>NUCLEOTIDE SEQUENCE</scope>
</reference>